<evidence type="ECO:0000256" key="2">
    <source>
        <dbReference type="ARBA" id="ARBA00022801"/>
    </source>
</evidence>
<accession>A0A1R4KB07</accession>
<keyword evidence="2" id="KW-0378">Hydrolase</keyword>
<dbReference type="AlphaFoldDB" id="A0A1R4KB07"/>
<feature type="domain" description="Nudix hydrolase" evidence="3">
    <location>
        <begin position="11"/>
        <end position="137"/>
    </location>
</feature>
<dbReference type="GO" id="GO:0016787">
    <property type="term" value="F:hydrolase activity"/>
    <property type="evidence" value="ECO:0007669"/>
    <property type="project" value="UniProtKB-KW"/>
</dbReference>
<name>A0A1R4KB07_9MICO</name>
<organism evidence="4 5">
    <name type="scientific">Microbacterium esteraromaticum</name>
    <dbReference type="NCBI Taxonomy" id="57043"/>
    <lineage>
        <taxon>Bacteria</taxon>
        <taxon>Bacillati</taxon>
        <taxon>Actinomycetota</taxon>
        <taxon>Actinomycetes</taxon>
        <taxon>Micrococcales</taxon>
        <taxon>Microbacteriaceae</taxon>
        <taxon>Microbacterium</taxon>
    </lineage>
</organism>
<gene>
    <name evidence="4" type="ORF">FM104_11335</name>
</gene>
<dbReference type="SUPFAM" id="SSF55811">
    <property type="entry name" value="Nudix"/>
    <property type="match status" value="1"/>
</dbReference>
<dbReference type="PANTHER" id="PTHR43046">
    <property type="entry name" value="GDP-MANNOSE MANNOSYL HYDROLASE"/>
    <property type="match status" value="1"/>
</dbReference>
<dbReference type="PROSITE" id="PS51462">
    <property type="entry name" value="NUDIX"/>
    <property type="match status" value="1"/>
</dbReference>
<evidence type="ECO:0000313" key="5">
    <source>
        <dbReference type="Proteomes" id="UP000196320"/>
    </source>
</evidence>
<dbReference type="PANTHER" id="PTHR43046:SF2">
    <property type="entry name" value="8-OXO-DGTP DIPHOSPHATASE-RELATED"/>
    <property type="match status" value="1"/>
</dbReference>
<reference evidence="4 5" key="1">
    <citation type="submission" date="2017-02" db="EMBL/GenBank/DDBJ databases">
        <authorList>
            <person name="Peterson S.W."/>
        </authorList>
    </citation>
    <scope>NUCLEOTIDE SEQUENCE [LARGE SCALE GENOMIC DNA]</scope>
    <source>
        <strain evidence="4 5">B Mb 05.01</strain>
    </source>
</reference>
<dbReference type="EMBL" id="FUKO01000029">
    <property type="protein sequence ID" value="SJN41334.1"/>
    <property type="molecule type" value="Genomic_DNA"/>
</dbReference>
<dbReference type="Proteomes" id="UP000196320">
    <property type="component" value="Unassembled WGS sequence"/>
</dbReference>
<protein>
    <submittedName>
        <fullName evidence="4">Possible mutator protein MutT3 (7,8-dihydro-8-oxoguanine-triphosphatase)</fullName>
    </submittedName>
</protein>
<keyword evidence="5" id="KW-1185">Reference proteome</keyword>
<dbReference type="Gene3D" id="3.90.79.10">
    <property type="entry name" value="Nucleoside Triphosphate Pyrophosphohydrolase"/>
    <property type="match status" value="1"/>
</dbReference>
<dbReference type="InterPro" id="IPR020084">
    <property type="entry name" value="NUDIX_hydrolase_CS"/>
</dbReference>
<dbReference type="Pfam" id="PF00293">
    <property type="entry name" value="NUDIX"/>
    <property type="match status" value="1"/>
</dbReference>
<evidence type="ECO:0000259" key="3">
    <source>
        <dbReference type="PROSITE" id="PS51462"/>
    </source>
</evidence>
<dbReference type="InterPro" id="IPR000086">
    <property type="entry name" value="NUDIX_hydrolase_dom"/>
</dbReference>
<dbReference type="PROSITE" id="PS00893">
    <property type="entry name" value="NUDIX_BOX"/>
    <property type="match status" value="1"/>
</dbReference>
<sequence>MVAESGEKYWGRYGAAGVLAVDADRGVLLQLRVGWSHFGGTWGVPGGALHEGETALDGAVREAQEEAGIPDGALRPRFVRVVDLDIWSYTTVVADVAVAFEPVISDPESVALEWVPIDEVDQRPLHPGFAAAWPVLRELLTVRPVIVVDAANVIGSVPDGWWEDRAGAAKRLRDRLATVEIPAESLDLPSGSAAAGERSPASVTQWSPEIVLVVEGKARSLPDAPSTVTVVRASDHGDDTIVDEARRRVDAGATVTVVTSDRELRERAERLGARTQPAGWLTRGC</sequence>
<proteinExistence type="predicted"/>
<comment type="cofactor">
    <cofactor evidence="1">
        <name>Mg(2+)</name>
        <dbReference type="ChEBI" id="CHEBI:18420"/>
    </cofactor>
</comment>
<dbReference type="InterPro" id="IPR015797">
    <property type="entry name" value="NUDIX_hydrolase-like_dom_sf"/>
</dbReference>
<evidence type="ECO:0000256" key="1">
    <source>
        <dbReference type="ARBA" id="ARBA00001946"/>
    </source>
</evidence>
<evidence type="ECO:0000313" key="4">
    <source>
        <dbReference type="EMBL" id="SJN41334.1"/>
    </source>
</evidence>